<dbReference type="PROSITE" id="PS50048">
    <property type="entry name" value="ZN2_CY6_FUNGAL_2"/>
    <property type="match status" value="1"/>
</dbReference>
<organism evidence="3 4">
    <name type="scientific">Aaosphaeria arxii CBS 175.79</name>
    <dbReference type="NCBI Taxonomy" id="1450172"/>
    <lineage>
        <taxon>Eukaryota</taxon>
        <taxon>Fungi</taxon>
        <taxon>Dikarya</taxon>
        <taxon>Ascomycota</taxon>
        <taxon>Pezizomycotina</taxon>
        <taxon>Dothideomycetes</taxon>
        <taxon>Pleosporomycetidae</taxon>
        <taxon>Pleosporales</taxon>
        <taxon>Pleosporales incertae sedis</taxon>
        <taxon>Aaosphaeria</taxon>
    </lineage>
</organism>
<reference evidence="3" key="1">
    <citation type="journal article" date="2020" name="Stud. Mycol.">
        <title>101 Dothideomycetes genomes: a test case for predicting lifestyles and emergence of pathogens.</title>
        <authorList>
            <person name="Haridas S."/>
            <person name="Albert R."/>
            <person name="Binder M."/>
            <person name="Bloem J."/>
            <person name="Labutti K."/>
            <person name="Salamov A."/>
            <person name="Andreopoulos B."/>
            <person name="Baker S."/>
            <person name="Barry K."/>
            <person name="Bills G."/>
            <person name="Bluhm B."/>
            <person name="Cannon C."/>
            <person name="Castanera R."/>
            <person name="Culley D."/>
            <person name="Daum C."/>
            <person name="Ezra D."/>
            <person name="Gonzalez J."/>
            <person name="Henrissat B."/>
            <person name="Kuo A."/>
            <person name="Liang C."/>
            <person name="Lipzen A."/>
            <person name="Lutzoni F."/>
            <person name="Magnuson J."/>
            <person name="Mondo S."/>
            <person name="Nolan M."/>
            <person name="Ohm R."/>
            <person name="Pangilinan J."/>
            <person name="Park H.-J."/>
            <person name="Ramirez L."/>
            <person name="Alfaro M."/>
            <person name="Sun H."/>
            <person name="Tritt A."/>
            <person name="Yoshinaga Y."/>
            <person name="Zwiers L.-H."/>
            <person name="Turgeon B."/>
            <person name="Goodwin S."/>
            <person name="Spatafora J."/>
            <person name="Crous P."/>
            <person name="Grigoriev I."/>
        </authorList>
    </citation>
    <scope>NUCLEOTIDE SEQUENCE</scope>
    <source>
        <strain evidence="3">CBS 175.79</strain>
    </source>
</reference>
<dbReference type="RefSeq" id="XP_033385279.1">
    <property type="nucleotide sequence ID" value="XM_033530350.1"/>
</dbReference>
<feature type="domain" description="Zn(2)-C6 fungal-type" evidence="2">
    <location>
        <begin position="11"/>
        <end position="41"/>
    </location>
</feature>
<evidence type="ECO:0000313" key="4">
    <source>
        <dbReference type="Proteomes" id="UP000799778"/>
    </source>
</evidence>
<dbReference type="PANTHER" id="PTHR47655:SF2">
    <property type="entry name" value="QUINIC ACID UTILIZATION ACTIVATOR"/>
    <property type="match status" value="1"/>
</dbReference>
<dbReference type="GO" id="GO:0000981">
    <property type="term" value="F:DNA-binding transcription factor activity, RNA polymerase II-specific"/>
    <property type="evidence" value="ECO:0007669"/>
    <property type="project" value="InterPro"/>
</dbReference>
<dbReference type="InterPro" id="IPR036864">
    <property type="entry name" value="Zn2-C6_fun-type_DNA-bd_sf"/>
</dbReference>
<evidence type="ECO:0000313" key="3">
    <source>
        <dbReference type="EMBL" id="KAF2016940.1"/>
    </source>
</evidence>
<dbReference type="SUPFAM" id="SSF57701">
    <property type="entry name" value="Zn2/Cys6 DNA-binding domain"/>
    <property type="match status" value="1"/>
</dbReference>
<dbReference type="EMBL" id="ML978068">
    <property type="protein sequence ID" value="KAF2016940.1"/>
    <property type="molecule type" value="Genomic_DNA"/>
</dbReference>
<evidence type="ECO:0000259" key="2">
    <source>
        <dbReference type="PROSITE" id="PS50048"/>
    </source>
</evidence>
<dbReference type="Proteomes" id="UP000799778">
    <property type="component" value="Unassembled WGS sequence"/>
</dbReference>
<dbReference type="Pfam" id="PF00172">
    <property type="entry name" value="Zn_clus"/>
    <property type="match status" value="1"/>
</dbReference>
<dbReference type="GeneID" id="54287747"/>
<evidence type="ECO:0000256" key="1">
    <source>
        <dbReference type="ARBA" id="ARBA00023242"/>
    </source>
</evidence>
<dbReference type="GO" id="GO:0008270">
    <property type="term" value="F:zinc ion binding"/>
    <property type="evidence" value="ECO:0007669"/>
    <property type="project" value="InterPro"/>
</dbReference>
<sequence>MDDQANVHPIACESCRNKKTKCDRDLPRCTQCISTRTNCQYPPVNKRGLPSGYITFIEQRLLETEIVVLDLLSAIYDGHQNSIPPTAPGDDKAIAELSAKQSKQEKLEEWRRFPLHTELERLKWFEYRRRLLHGQDVPAQELVSQDYSIQQAPLEANVSGQNYPTSDLSKPSDLEPFRGEIANHLEPRAVDPNNQIVPSMSSNDQALLDMEPLYDNTISNTSPSYIAPILEVGEQPEVHEGTVEAPHGLTNDRWRKYF</sequence>
<dbReference type="AlphaFoldDB" id="A0A6A5XWD1"/>
<dbReference type="InterPro" id="IPR001138">
    <property type="entry name" value="Zn2Cys6_DnaBD"/>
</dbReference>
<dbReference type="InterPro" id="IPR052783">
    <property type="entry name" value="Metabolic/Drug-Res_Regulator"/>
</dbReference>
<dbReference type="Gene3D" id="4.10.240.10">
    <property type="entry name" value="Zn(2)-C6 fungal-type DNA-binding domain"/>
    <property type="match status" value="1"/>
</dbReference>
<keyword evidence="4" id="KW-1185">Reference proteome</keyword>
<dbReference type="CDD" id="cd00067">
    <property type="entry name" value="GAL4"/>
    <property type="match status" value="1"/>
</dbReference>
<dbReference type="GO" id="GO:0045944">
    <property type="term" value="P:positive regulation of transcription by RNA polymerase II"/>
    <property type="evidence" value="ECO:0007669"/>
    <property type="project" value="TreeGrafter"/>
</dbReference>
<keyword evidence="1" id="KW-0539">Nucleus</keyword>
<protein>
    <recommendedName>
        <fullName evidence="2">Zn(2)-C6 fungal-type domain-containing protein</fullName>
    </recommendedName>
</protein>
<dbReference type="OrthoDB" id="3862662at2759"/>
<proteinExistence type="predicted"/>
<dbReference type="PROSITE" id="PS00463">
    <property type="entry name" value="ZN2_CY6_FUNGAL_1"/>
    <property type="match status" value="1"/>
</dbReference>
<gene>
    <name evidence="3" type="ORF">BU24DRAFT_440112</name>
</gene>
<name>A0A6A5XWD1_9PLEO</name>
<dbReference type="PANTHER" id="PTHR47655">
    <property type="entry name" value="QUINIC ACID UTILIZATION ACTIVATOR"/>
    <property type="match status" value="1"/>
</dbReference>
<dbReference type="SMART" id="SM00066">
    <property type="entry name" value="GAL4"/>
    <property type="match status" value="1"/>
</dbReference>
<accession>A0A6A5XWD1</accession>